<feature type="chain" id="PRO_5004082022" evidence="1">
    <location>
        <begin position="23"/>
        <end position="640"/>
    </location>
</feature>
<dbReference type="Proteomes" id="UP000011910">
    <property type="component" value="Unassembled WGS sequence"/>
</dbReference>
<comment type="caution">
    <text evidence="3">The sequence shown here is derived from an EMBL/GenBank/DDBJ whole genome shotgun (WGS) entry which is preliminary data.</text>
</comment>
<evidence type="ECO:0000256" key="1">
    <source>
        <dbReference type="SAM" id="SignalP"/>
    </source>
</evidence>
<dbReference type="InterPro" id="IPR011055">
    <property type="entry name" value="Dup_hybrid_motif"/>
</dbReference>
<feature type="signal peptide" evidence="1">
    <location>
        <begin position="1"/>
        <end position="22"/>
    </location>
</feature>
<dbReference type="EMBL" id="AODQ01000032">
    <property type="protein sequence ID" value="EMR03173.1"/>
    <property type="molecule type" value="Genomic_DNA"/>
</dbReference>
<dbReference type="SUPFAM" id="SSF51261">
    <property type="entry name" value="Duplicated hybrid motif"/>
    <property type="match status" value="2"/>
</dbReference>
<dbReference type="Gene3D" id="2.70.70.10">
    <property type="entry name" value="Glucose Permease (Domain IIA)"/>
    <property type="match status" value="1"/>
</dbReference>
<dbReference type="CDD" id="cd12797">
    <property type="entry name" value="M23_peptidase"/>
    <property type="match status" value="1"/>
</dbReference>
<sequence length="640" mass="71669">MKLNSVALLLLVAICLPLLLSAQGPKSKETTPKGYYIFPVQPGLPNALSGTMGELRTGHFHGGLDIRTGGVTGYPIHATADGYVSRVKVSTSGYGNVIYLAHPNGTTSVYAHLENFEPRLAAWVRAQQYRDKTFEIELFPEQNQFSYKQRDVIGNGGNSGSSGGPHLHFEIRDANQHALNPLEFGFEEIRDNIPPYLHKLALESKGAGSRIGHEFGRFEYKPVLQGGHYKLSGAPIPAWGNIGVEISAIDKLNGSDFNNGFPLVEMLVNGQLVWGHNVNKFSFDITRHIEVHTHYGVRKRTGNKFMRLYKVDGNELSFYRAGPTQGMIVVDTPDSIYNVLLKLTDSHGNVREMAFQLKGEQPRSELAQLANAPGTGYELYENLLQFSGPYQKGSPAPAVVWANRRQFELEPAYTGGNRAVYLWDMRLGLPDSAITGGSRRSFTFKATVPSQMAFNLYLPEMDLTFPKNSLFDTLYLETDYRQAANSEIFTISEDVHPLFTHITASLKPQLAYEQRDKTHVYEIKGKNSWGWAGGEWQGDKITFRTRTLGQYTLLTDNTPPQIRPIRVNSSSLAFRISDELSGIRSFEVLVEGEWLLMNYDHKRALIWSERLDENKPLKGAVEVRVKDMAGNEQVYTTKIP</sequence>
<accession>M7N3B1</accession>
<dbReference type="RefSeq" id="WP_009195048.1">
    <property type="nucleotide sequence ID" value="NZ_AODQ01000032.1"/>
</dbReference>
<dbReference type="eggNOG" id="COG0739">
    <property type="taxonomic scope" value="Bacteria"/>
</dbReference>
<protein>
    <submittedName>
        <fullName evidence="3">Membrane-bound metallopeptidase</fullName>
    </submittedName>
</protein>
<proteinExistence type="predicted"/>
<dbReference type="STRING" id="1279009.ADICEAN_01651"/>
<dbReference type="InterPro" id="IPR016047">
    <property type="entry name" value="M23ase_b-sheet_dom"/>
</dbReference>
<dbReference type="Pfam" id="PF01551">
    <property type="entry name" value="Peptidase_M23"/>
    <property type="match status" value="1"/>
</dbReference>
<organism evidence="3 4">
    <name type="scientific">Cesiribacter andamanensis AMV16</name>
    <dbReference type="NCBI Taxonomy" id="1279009"/>
    <lineage>
        <taxon>Bacteria</taxon>
        <taxon>Pseudomonadati</taxon>
        <taxon>Bacteroidota</taxon>
        <taxon>Cytophagia</taxon>
        <taxon>Cytophagales</taxon>
        <taxon>Cesiribacteraceae</taxon>
        <taxon>Cesiribacter</taxon>
    </lineage>
</organism>
<gene>
    <name evidence="3" type="ORF">ADICEAN_01651</name>
</gene>
<evidence type="ECO:0000313" key="3">
    <source>
        <dbReference type="EMBL" id="EMR03173.1"/>
    </source>
</evidence>
<reference evidence="3 4" key="1">
    <citation type="journal article" date="2013" name="Genome Announc.">
        <title>Draft Genome Sequence of Cesiribacter andamanensis Strain AMV16T, Isolated from a Soil Sample from a Mud Volcano in the Andaman Islands, India.</title>
        <authorList>
            <person name="Shivaji S."/>
            <person name="Ara S."/>
            <person name="Begum Z."/>
            <person name="Srinivas T.N."/>
            <person name="Singh A."/>
            <person name="Kumar Pinnaka A."/>
        </authorList>
    </citation>
    <scope>NUCLEOTIDE SEQUENCE [LARGE SCALE GENOMIC DNA]</scope>
    <source>
        <strain evidence="3 4">AMV16</strain>
    </source>
</reference>
<dbReference type="InterPro" id="IPR050570">
    <property type="entry name" value="Cell_wall_metabolism_enzyme"/>
</dbReference>
<dbReference type="PANTHER" id="PTHR21666:SF285">
    <property type="entry name" value="M23 FAMILY METALLOPEPTIDASE"/>
    <property type="match status" value="1"/>
</dbReference>
<evidence type="ECO:0000259" key="2">
    <source>
        <dbReference type="Pfam" id="PF01551"/>
    </source>
</evidence>
<dbReference type="GO" id="GO:0004222">
    <property type="term" value="F:metalloendopeptidase activity"/>
    <property type="evidence" value="ECO:0007669"/>
    <property type="project" value="TreeGrafter"/>
</dbReference>
<dbReference type="PATRIC" id="fig|1279009.4.peg.1674"/>
<keyword evidence="1" id="KW-0732">Signal</keyword>
<dbReference type="PANTHER" id="PTHR21666">
    <property type="entry name" value="PEPTIDASE-RELATED"/>
    <property type="match status" value="1"/>
</dbReference>
<name>M7N3B1_9BACT</name>
<feature type="domain" description="M23ase beta-sheet core" evidence="2">
    <location>
        <begin position="60"/>
        <end position="126"/>
    </location>
</feature>
<dbReference type="AlphaFoldDB" id="M7N3B1"/>
<keyword evidence="4" id="KW-1185">Reference proteome</keyword>
<evidence type="ECO:0000313" key="4">
    <source>
        <dbReference type="Proteomes" id="UP000011910"/>
    </source>
</evidence>